<dbReference type="Proteomes" id="UP001516464">
    <property type="component" value="Unassembled WGS sequence"/>
</dbReference>
<feature type="region of interest" description="Disordered" evidence="1">
    <location>
        <begin position="356"/>
        <end position="375"/>
    </location>
</feature>
<evidence type="ECO:0000313" key="3">
    <source>
        <dbReference type="EMBL" id="KAF7683918.1"/>
    </source>
</evidence>
<accession>A0ABQ7I0I4</accession>
<comment type="caution">
    <text evidence="3">The sequence shown here is derived from an EMBL/GenBank/DDBJ whole genome shotgun (WGS) entry which is preliminary data.</text>
</comment>
<organism evidence="3 4">
    <name type="scientific">Astathelohania contejeani</name>
    <dbReference type="NCBI Taxonomy" id="164912"/>
    <lineage>
        <taxon>Eukaryota</taxon>
        <taxon>Fungi</taxon>
        <taxon>Fungi incertae sedis</taxon>
        <taxon>Microsporidia</taxon>
        <taxon>Astathelohaniidae</taxon>
        <taxon>Astathelohania</taxon>
    </lineage>
</organism>
<gene>
    <name evidence="3" type="primary">BAS1</name>
    <name evidence="3" type="ORF">TCON_0883</name>
</gene>
<name>A0ABQ7I0I4_9MICR</name>
<reference evidence="3 4" key="1">
    <citation type="submission" date="2019-01" db="EMBL/GenBank/DDBJ databases">
        <title>Genomes sequencing and comparative genomics of infectious freshwater microsporidia, Cucumispora dikerogammari and Thelohania contejeani.</title>
        <authorList>
            <person name="Cormier A."/>
            <person name="Giraud I."/>
            <person name="Wattier R."/>
            <person name="Teixeira M."/>
            <person name="Grandjean F."/>
            <person name="Rigaud T."/>
            <person name="Cordaux R."/>
        </authorList>
    </citation>
    <scope>NUCLEOTIDE SEQUENCE [LARGE SCALE GENOMIC DNA]</scope>
    <source>
        <strain evidence="3">T1</strain>
        <tissue evidence="3">Spores</tissue>
    </source>
</reference>
<proteinExistence type="predicted"/>
<feature type="domain" description="Myb-like" evidence="2">
    <location>
        <begin position="111"/>
        <end position="156"/>
    </location>
</feature>
<sequence length="375" mass="45808">MRIDPQIEEVENFIKTHSVNTEYFKKYTQNLDVRFKHGYYTKKEIEIIKKYTDKFLKKNNLTQDNLNQYYFTYDETIFPLKELIVYLAKHLKVRTYRSIRWFVIAWMHPNKKREWSLEKELELMEAVNIHGLHWKKISVDLKESMLKCRLHYWDMIYGGSHWRFKIDNNVKNGLLEFYNEYATKNTKIDWNDLSKKAGVSVRSFKRHVQDHLSRLEYEINWNDKYEFKLIGLILKYNYACEIRIPFRRILKFSFDENRTCESINKEIESYNKIIETNYDNKDIDEIIVEDDIFWNNIGTEFKVNSKYLIPKFKIFCNIYSIKTYRDILKVFSIKMKEIIMTNYKELLINKEKNKEKIKGEEKNKSKKKEDSKDML</sequence>
<dbReference type="EMBL" id="SBIQ01000041">
    <property type="protein sequence ID" value="KAF7683918.1"/>
    <property type="molecule type" value="Genomic_DNA"/>
</dbReference>
<evidence type="ECO:0000259" key="2">
    <source>
        <dbReference type="PROSITE" id="PS50090"/>
    </source>
</evidence>
<dbReference type="InterPro" id="IPR001005">
    <property type="entry name" value="SANT/Myb"/>
</dbReference>
<dbReference type="SUPFAM" id="SSF46689">
    <property type="entry name" value="Homeodomain-like"/>
    <property type="match status" value="1"/>
</dbReference>
<protein>
    <submittedName>
        <fullName evidence="3">Myb-like DNA-binding protein BAS1</fullName>
    </submittedName>
</protein>
<dbReference type="InterPro" id="IPR009057">
    <property type="entry name" value="Homeodomain-like_sf"/>
</dbReference>
<dbReference type="PROSITE" id="PS50090">
    <property type="entry name" value="MYB_LIKE"/>
    <property type="match status" value="1"/>
</dbReference>
<evidence type="ECO:0000256" key="1">
    <source>
        <dbReference type="SAM" id="MobiDB-lite"/>
    </source>
</evidence>
<keyword evidence="4" id="KW-1185">Reference proteome</keyword>
<evidence type="ECO:0000313" key="4">
    <source>
        <dbReference type="Proteomes" id="UP001516464"/>
    </source>
</evidence>